<dbReference type="AlphaFoldDB" id="A0AAV7PED9"/>
<protein>
    <submittedName>
        <fullName evidence="2">Uncharacterized protein</fullName>
    </submittedName>
</protein>
<organism evidence="2 3">
    <name type="scientific">Pleurodeles waltl</name>
    <name type="common">Iberian ribbed newt</name>
    <dbReference type="NCBI Taxonomy" id="8319"/>
    <lineage>
        <taxon>Eukaryota</taxon>
        <taxon>Metazoa</taxon>
        <taxon>Chordata</taxon>
        <taxon>Craniata</taxon>
        <taxon>Vertebrata</taxon>
        <taxon>Euteleostomi</taxon>
        <taxon>Amphibia</taxon>
        <taxon>Batrachia</taxon>
        <taxon>Caudata</taxon>
        <taxon>Salamandroidea</taxon>
        <taxon>Salamandridae</taxon>
        <taxon>Pleurodelinae</taxon>
        <taxon>Pleurodeles</taxon>
    </lineage>
</organism>
<proteinExistence type="predicted"/>
<feature type="region of interest" description="Disordered" evidence="1">
    <location>
        <begin position="118"/>
        <end position="169"/>
    </location>
</feature>
<comment type="caution">
    <text evidence="2">The sequence shown here is derived from an EMBL/GenBank/DDBJ whole genome shotgun (WGS) entry which is preliminary data.</text>
</comment>
<feature type="region of interest" description="Disordered" evidence="1">
    <location>
        <begin position="208"/>
        <end position="234"/>
    </location>
</feature>
<keyword evidence="3" id="KW-1185">Reference proteome</keyword>
<gene>
    <name evidence="2" type="ORF">NDU88_002103</name>
</gene>
<dbReference type="EMBL" id="JANPWB010000011">
    <property type="protein sequence ID" value="KAJ1123635.1"/>
    <property type="molecule type" value="Genomic_DNA"/>
</dbReference>
<evidence type="ECO:0000313" key="3">
    <source>
        <dbReference type="Proteomes" id="UP001066276"/>
    </source>
</evidence>
<evidence type="ECO:0000256" key="1">
    <source>
        <dbReference type="SAM" id="MobiDB-lite"/>
    </source>
</evidence>
<reference evidence="2" key="1">
    <citation type="journal article" date="2022" name="bioRxiv">
        <title>Sequencing and chromosome-scale assembly of the giantPleurodeles waltlgenome.</title>
        <authorList>
            <person name="Brown T."/>
            <person name="Elewa A."/>
            <person name="Iarovenko S."/>
            <person name="Subramanian E."/>
            <person name="Araus A.J."/>
            <person name="Petzold A."/>
            <person name="Susuki M."/>
            <person name="Suzuki K.-i.T."/>
            <person name="Hayashi T."/>
            <person name="Toyoda A."/>
            <person name="Oliveira C."/>
            <person name="Osipova E."/>
            <person name="Leigh N.D."/>
            <person name="Simon A."/>
            <person name="Yun M.H."/>
        </authorList>
    </citation>
    <scope>NUCLEOTIDE SEQUENCE</scope>
    <source>
        <strain evidence="2">20211129_DDA</strain>
        <tissue evidence="2">Liver</tissue>
    </source>
</reference>
<dbReference type="Proteomes" id="UP001066276">
    <property type="component" value="Chromosome 7"/>
</dbReference>
<feature type="region of interest" description="Disordered" evidence="1">
    <location>
        <begin position="251"/>
        <end position="300"/>
    </location>
</feature>
<sequence length="300" mass="30665">MKRGVTAPHFRSNGHLLVLNSQRNAPLSGSVRDPHFFRGSWVTPGAPGPEPAGLDTRPKAAAPPVRKATAGFAAHQGVFLAGPPSRAAGVSRPFPSIGGPPQGPGPAPQIIGAAQDACPPRQESHGLRQSPRPVHWSVVPTGLLGGGPPASPFGPGQGTSAPQLPPTSSPLLRTQRVRLRPGPQPSSVPAVRGNSMLLSSRRIGLLSQRPLGGLRGSRPEGGSPRLSDRNSPNPLLKRAAAGLAVRRTALSLGSPAPAERQAAGPRACRHGLDQSSACTRSPHAGLRSAISSDCPGDGTG</sequence>
<evidence type="ECO:0000313" key="2">
    <source>
        <dbReference type="EMBL" id="KAJ1123635.1"/>
    </source>
</evidence>
<name>A0AAV7PED9_PLEWA</name>
<accession>A0AAV7PED9</accession>